<reference evidence="3" key="1">
    <citation type="submission" date="2023-06" db="EMBL/GenBank/DDBJ databases">
        <title>Multi-omics analyses reveal the molecular pathogenesis toolkit of Lasiodiplodia hormozganensis, a cross-kingdom pathogen.</title>
        <authorList>
            <person name="Felix C."/>
            <person name="Meneses R."/>
            <person name="Goncalves M.F.M."/>
            <person name="Tilleman L."/>
            <person name="Duarte A.S."/>
            <person name="Jorrin-Novo J.V."/>
            <person name="Van De Peer Y."/>
            <person name="Deforce D."/>
            <person name="Van Nieuwerburgh F."/>
            <person name="Esteves A.C."/>
            <person name="Alves A."/>
        </authorList>
    </citation>
    <scope>NUCLEOTIDE SEQUENCE</scope>
    <source>
        <strain evidence="3">CBS 339.90</strain>
    </source>
</reference>
<comment type="caution">
    <text evidence="3">The sequence shown here is derived from an EMBL/GenBank/DDBJ whole genome shotgun (WGS) entry which is preliminary data.</text>
</comment>
<feature type="chain" id="PRO_5041355665" description="Ig-like domain-containing protein" evidence="2">
    <location>
        <begin position="18"/>
        <end position="258"/>
    </location>
</feature>
<keyword evidence="4" id="KW-1185">Reference proteome</keyword>
<feature type="region of interest" description="Disordered" evidence="1">
    <location>
        <begin position="76"/>
        <end position="117"/>
    </location>
</feature>
<keyword evidence="2" id="KW-0732">Signal</keyword>
<evidence type="ECO:0000256" key="1">
    <source>
        <dbReference type="SAM" id="MobiDB-lite"/>
    </source>
</evidence>
<evidence type="ECO:0000256" key="2">
    <source>
        <dbReference type="SAM" id="SignalP"/>
    </source>
</evidence>
<name>A0AA39Y3E4_9PEZI</name>
<evidence type="ECO:0008006" key="5">
    <source>
        <dbReference type="Google" id="ProtNLM"/>
    </source>
</evidence>
<evidence type="ECO:0000313" key="4">
    <source>
        <dbReference type="Proteomes" id="UP001175001"/>
    </source>
</evidence>
<evidence type="ECO:0000313" key="3">
    <source>
        <dbReference type="EMBL" id="KAK0645198.1"/>
    </source>
</evidence>
<dbReference type="AlphaFoldDB" id="A0AA39Y3E4"/>
<gene>
    <name evidence="3" type="ORF">DIS24_g8134</name>
</gene>
<proteinExistence type="predicted"/>
<sequence>MRHTFPLITLAGAGVMAQSSSTATNSILTTSFYFPSGANVIVSPVASIIGINDTFTDIVTYLIKCAPPSLSASTSVPASTSASASATTTPAPATTAPLNRRTSVPSSSSSSSSYTYSPETWDDDAYGDYYDDDDSSNACVLPDDGETLVAGPSTMSLSYALSGTTAEADCSITWGSGSASASATAASASASATATAGADARCYMYDIDPDENYQIVRNAFYPDADDSNLWPTLLITAGLEKLEAAKATDTMGKEFFPP</sequence>
<organism evidence="3 4">
    <name type="scientific">Lasiodiplodia hormozganensis</name>
    <dbReference type="NCBI Taxonomy" id="869390"/>
    <lineage>
        <taxon>Eukaryota</taxon>
        <taxon>Fungi</taxon>
        <taxon>Dikarya</taxon>
        <taxon>Ascomycota</taxon>
        <taxon>Pezizomycotina</taxon>
        <taxon>Dothideomycetes</taxon>
        <taxon>Dothideomycetes incertae sedis</taxon>
        <taxon>Botryosphaeriales</taxon>
        <taxon>Botryosphaeriaceae</taxon>
        <taxon>Lasiodiplodia</taxon>
    </lineage>
</organism>
<protein>
    <recommendedName>
        <fullName evidence="5">Ig-like domain-containing protein</fullName>
    </recommendedName>
</protein>
<accession>A0AA39Y3E4</accession>
<feature type="signal peptide" evidence="2">
    <location>
        <begin position="1"/>
        <end position="17"/>
    </location>
</feature>
<dbReference type="EMBL" id="JAUJDW010000057">
    <property type="protein sequence ID" value="KAK0645198.1"/>
    <property type="molecule type" value="Genomic_DNA"/>
</dbReference>
<dbReference type="Proteomes" id="UP001175001">
    <property type="component" value="Unassembled WGS sequence"/>
</dbReference>